<dbReference type="Proteomes" id="UP001194539">
    <property type="component" value="Unassembled WGS sequence"/>
</dbReference>
<sequence>MLRFSGERWLVSVVENTAKRMREKQPGQSLKVAVNFELITGQLGQGERWYKLLATACAKAHGHNAKNTRKRIAHGVSAVKDHRQCPDPSMGVVC</sequence>
<evidence type="ECO:0000313" key="1">
    <source>
        <dbReference type="EMBL" id="MBH5390638.1"/>
    </source>
</evidence>
<dbReference type="RefSeq" id="WP_197968623.1">
    <property type="nucleotide sequence ID" value="NZ_JACEGD010000035.1"/>
</dbReference>
<proteinExistence type="predicted"/>
<evidence type="ECO:0000313" key="2">
    <source>
        <dbReference type="Proteomes" id="UP001194539"/>
    </source>
</evidence>
<protein>
    <recommendedName>
        <fullName evidence="3">Transposase</fullName>
    </recommendedName>
</protein>
<keyword evidence="2" id="KW-1185">Reference proteome</keyword>
<gene>
    <name evidence="1" type="ORF">H1B27_30795</name>
</gene>
<name>A0ABS0PBS8_9BRAD</name>
<evidence type="ECO:0008006" key="3">
    <source>
        <dbReference type="Google" id="ProtNLM"/>
    </source>
</evidence>
<dbReference type="EMBL" id="JACEGD010000035">
    <property type="protein sequence ID" value="MBH5390638.1"/>
    <property type="molecule type" value="Genomic_DNA"/>
</dbReference>
<organism evidence="1 2">
    <name type="scientific">Bradyrhizobium diversitatis</name>
    <dbReference type="NCBI Taxonomy" id="2755406"/>
    <lineage>
        <taxon>Bacteria</taxon>
        <taxon>Pseudomonadati</taxon>
        <taxon>Pseudomonadota</taxon>
        <taxon>Alphaproteobacteria</taxon>
        <taxon>Hyphomicrobiales</taxon>
        <taxon>Nitrobacteraceae</taxon>
        <taxon>Bradyrhizobium</taxon>
    </lineage>
</organism>
<reference evidence="1 2" key="1">
    <citation type="submission" date="2020-07" db="EMBL/GenBank/DDBJ databases">
        <title>Bradyrhizobium diversity isolated from nodules of indigenous legumes of Western Australia.</title>
        <authorList>
            <person name="Klepa M.S."/>
        </authorList>
    </citation>
    <scope>NUCLEOTIDE SEQUENCE [LARGE SCALE GENOMIC DNA]</scope>
    <source>
        <strain evidence="1 2">CNPSo 4019</strain>
    </source>
</reference>
<accession>A0ABS0PBS8</accession>
<comment type="caution">
    <text evidence="1">The sequence shown here is derived from an EMBL/GenBank/DDBJ whole genome shotgun (WGS) entry which is preliminary data.</text>
</comment>